<sequence length="275" mass="30209">MSLRKTASYAWTEKDEMLYALGIGLGHAPLNRHELAFVYEAGLKAFPTFPVLVGFHGSAMDDVGIDYRYVLHGEQAVSLHRPFPPEGRASTVSRMIGAWDKGAGKGAVFSQETVMTLEGETAPLATIRMTSFARAEGGFDGPREGQPRPHAVPERAPDRTVRITTTPNQALLYRLSGDLNPLHADPDTAKAAGFSRPILHGLCSYAICCRAVLAEYCDFDPARILHHEVRFSSPVYPGETLAIDLWKDGNTVSFEARIEERDVTVIRNGKTLLSR</sequence>
<evidence type="ECO:0000259" key="3">
    <source>
        <dbReference type="Pfam" id="PF22622"/>
    </source>
</evidence>
<accession>A0A062VN48</accession>
<evidence type="ECO:0000256" key="1">
    <source>
        <dbReference type="SAM" id="MobiDB-lite"/>
    </source>
</evidence>
<dbReference type="PANTHER" id="PTHR13078:SF56">
    <property type="entry name" value="PEROXISOMAL MULTIFUNCTIONAL ENZYME TYPE 2"/>
    <property type="match status" value="1"/>
</dbReference>
<reference evidence="4 5" key="1">
    <citation type="journal article" date="2014" name="Antonie Van Leeuwenhoek">
        <title>Hyphomonas beringensis sp. nov. and Hyphomonas chukchiensis sp. nov., isolated from surface seawater of the Bering Sea and Chukchi Sea.</title>
        <authorList>
            <person name="Li C."/>
            <person name="Lai Q."/>
            <person name="Li G."/>
            <person name="Dong C."/>
            <person name="Wang J."/>
            <person name="Liao Y."/>
            <person name="Shao Z."/>
        </authorList>
    </citation>
    <scope>NUCLEOTIDE SEQUENCE [LARGE SCALE GENOMIC DNA]</scope>
    <source>
        <strain evidence="4 5">PS728</strain>
    </source>
</reference>
<organism evidence="4 5">
    <name type="scientific">Hyphomonas polymorpha PS728</name>
    <dbReference type="NCBI Taxonomy" id="1280954"/>
    <lineage>
        <taxon>Bacteria</taxon>
        <taxon>Pseudomonadati</taxon>
        <taxon>Pseudomonadota</taxon>
        <taxon>Alphaproteobacteria</taxon>
        <taxon>Hyphomonadales</taxon>
        <taxon>Hyphomonadaceae</taxon>
        <taxon>Hyphomonas</taxon>
    </lineage>
</organism>
<dbReference type="RefSeq" id="WP_035595146.1">
    <property type="nucleotide sequence ID" value="NZ_ARYM01000004.1"/>
</dbReference>
<dbReference type="GO" id="GO:0044594">
    <property type="term" value="F:17-beta-hydroxysteroid dehydrogenase (NAD+) activity"/>
    <property type="evidence" value="ECO:0007669"/>
    <property type="project" value="TreeGrafter"/>
</dbReference>
<dbReference type="GO" id="GO:0004300">
    <property type="term" value="F:enoyl-CoA hydratase activity"/>
    <property type="evidence" value="ECO:0007669"/>
    <property type="project" value="TreeGrafter"/>
</dbReference>
<dbReference type="SUPFAM" id="SSF54637">
    <property type="entry name" value="Thioesterase/thiol ester dehydrase-isomerase"/>
    <property type="match status" value="2"/>
</dbReference>
<comment type="caution">
    <text evidence="4">The sequence shown here is derived from an EMBL/GenBank/DDBJ whole genome shotgun (WGS) entry which is preliminary data.</text>
</comment>
<feature type="region of interest" description="Disordered" evidence="1">
    <location>
        <begin position="138"/>
        <end position="157"/>
    </location>
</feature>
<dbReference type="GO" id="GO:0006635">
    <property type="term" value="P:fatty acid beta-oxidation"/>
    <property type="evidence" value="ECO:0007669"/>
    <property type="project" value="TreeGrafter"/>
</dbReference>
<dbReference type="PANTHER" id="PTHR13078">
    <property type="entry name" value="PEROXISOMAL MULTIFUNCTIONAL ENZYME TYPE 2-RELATED"/>
    <property type="match status" value="1"/>
</dbReference>
<dbReference type="CDD" id="cd03448">
    <property type="entry name" value="HDE_HSD"/>
    <property type="match status" value="1"/>
</dbReference>
<proteinExistence type="predicted"/>
<dbReference type="OrthoDB" id="5522043at2"/>
<dbReference type="STRING" id="1280954.HPO_04670"/>
<gene>
    <name evidence="4" type="ORF">HPO_04670</name>
</gene>
<dbReference type="InterPro" id="IPR054357">
    <property type="entry name" value="MFE-2_N"/>
</dbReference>
<evidence type="ECO:0000313" key="4">
    <source>
        <dbReference type="EMBL" id="KCZ99651.1"/>
    </source>
</evidence>
<dbReference type="Pfam" id="PF22622">
    <property type="entry name" value="MFE-2_hydrat-2_N"/>
    <property type="match status" value="1"/>
</dbReference>
<protein>
    <submittedName>
        <fullName evidence="4">3-alpha,7-alpha, 12-alpha-trihydroxy-5-beta-cholest-24-enoyl-CoA hydratase</fullName>
    </submittedName>
</protein>
<dbReference type="InterPro" id="IPR029069">
    <property type="entry name" value="HotDog_dom_sf"/>
</dbReference>
<dbReference type="eggNOG" id="COG2030">
    <property type="taxonomic scope" value="Bacteria"/>
</dbReference>
<evidence type="ECO:0000313" key="5">
    <source>
        <dbReference type="Proteomes" id="UP000027100"/>
    </source>
</evidence>
<evidence type="ECO:0000259" key="2">
    <source>
        <dbReference type="Pfam" id="PF01575"/>
    </source>
</evidence>
<dbReference type="Pfam" id="PF01575">
    <property type="entry name" value="MaoC_dehydratas"/>
    <property type="match status" value="1"/>
</dbReference>
<name>A0A062VN48_9PROT</name>
<dbReference type="PATRIC" id="fig|1280954.3.peg.952"/>
<dbReference type="EMBL" id="ARYM01000004">
    <property type="protein sequence ID" value="KCZ99651.1"/>
    <property type="molecule type" value="Genomic_DNA"/>
</dbReference>
<feature type="compositionally biased region" description="Basic and acidic residues" evidence="1">
    <location>
        <begin position="141"/>
        <end position="157"/>
    </location>
</feature>
<dbReference type="AlphaFoldDB" id="A0A062VN48"/>
<feature type="domain" description="Peroxisomal multifunctional enzyme type 2-like N-terminal" evidence="3">
    <location>
        <begin position="9"/>
        <end position="134"/>
    </location>
</feature>
<dbReference type="Proteomes" id="UP000027100">
    <property type="component" value="Unassembled WGS sequence"/>
</dbReference>
<dbReference type="InterPro" id="IPR002539">
    <property type="entry name" value="MaoC-like_dom"/>
</dbReference>
<dbReference type="GO" id="GO:0003857">
    <property type="term" value="F:(3S)-3-hydroxyacyl-CoA dehydrogenase (NAD+) activity"/>
    <property type="evidence" value="ECO:0007669"/>
    <property type="project" value="TreeGrafter"/>
</dbReference>
<dbReference type="Gene3D" id="3.10.129.10">
    <property type="entry name" value="Hotdog Thioesterase"/>
    <property type="match status" value="1"/>
</dbReference>
<feature type="domain" description="MaoC-like" evidence="2">
    <location>
        <begin position="152"/>
        <end position="266"/>
    </location>
</feature>
<keyword evidence="5" id="KW-1185">Reference proteome</keyword>